<protein>
    <submittedName>
        <fullName evidence="8">DoxX family protein</fullName>
    </submittedName>
</protein>
<comment type="caution">
    <text evidence="8">The sequence shown here is derived from an EMBL/GenBank/DDBJ whole genome shotgun (WGS) entry which is preliminary data.</text>
</comment>
<evidence type="ECO:0000256" key="5">
    <source>
        <dbReference type="ARBA" id="ARBA00022989"/>
    </source>
</evidence>
<dbReference type="AlphaFoldDB" id="A0A934SRM5"/>
<name>A0A934SRM5_9BURK</name>
<dbReference type="PANTHER" id="PTHR33452">
    <property type="entry name" value="OXIDOREDUCTASE CATD-RELATED"/>
    <property type="match status" value="1"/>
</dbReference>
<keyword evidence="4 7" id="KW-0812">Transmembrane</keyword>
<evidence type="ECO:0000256" key="2">
    <source>
        <dbReference type="ARBA" id="ARBA00006679"/>
    </source>
</evidence>
<evidence type="ECO:0000313" key="9">
    <source>
        <dbReference type="Proteomes" id="UP000622890"/>
    </source>
</evidence>
<proteinExistence type="inferred from homology"/>
<dbReference type="GO" id="GO:0005886">
    <property type="term" value="C:plasma membrane"/>
    <property type="evidence" value="ECO:0007669"/>
    <property type="project" value="UniProtKB-SubCell"/>
</dbReference>
<keyword evidence="9" id="KW-1185">Reference proteome</keyword>
<keyword evidence="5 7" id="KW-1133">Transmembrane helix</keyword>
<feature type="transmembrane region" description="Helical" evidence="7">
    <location>
        <begin position="107"/>
        <end position="126"/>
    </location>
</feature>
<dbReference type="PANTHER" id="PTHR33452:SF1">
    <property type="entry name" value="INNER MEMBRANE PROTEIN YPHA-RELATED"/>
    <property type="match status" value="1"/>
</dbReference>
<dbReference type="EMBL" id="JAEPBG010000002">
    <property type="protein sequence ID" value="MBK4734225.1"/>
    <property type="molecule type" value="Genomic_DNA"/>
</dbReference>
<comment type="subcellular location">
    <subcellularLocation>
        <location evidence="1">Cell membrane</location>
        <topology evidence="1">Multi-pass membrane protein</topology>
    </subcellularLocation>
</comment>
<evidence type="ECO:0000256" key="3">
    <source>
        <dbReference type="ARBA" id="ARBA00022475"/>
    </source>
</evidence>
<gene>
    <name evidence="8" type="ORF">JJB74_06355</name>
</gene>
<sequence length="134" mass="14224">MRGANDFGKLVLRACLAILILFHGVSKLINGVDPVLGMLAKAGLPGALAYLVYIGEILAPLCVLFGIWTRLAAGIIVINMLTALWLAHTSQFFAIGKTGGWALELQGFYLFTALALIFLGAGRYSVGGASGRWN</sequence>
<reference evidence="8" key="1">
    <citation type="submission" date="2021-01" db="EMBL/GenBank/DDBJ databases">
        <title>Genome sequence of strain Noviherbaspirillum sp. DKR-6.</title>
        <authorList>
            <person name="Chaudhary D.K."/>
        </authorList>
    </citation>
    <scope>NUCLEOTIDE SEQUENCE</scope>
    <source>
        <strain evidence="8">DKR-6</strain>
    </source>
</reference>
<feature type="transmembrane region" description="Helical" evidence="7">
    <location>
        <begin position="75"/>
        <end position="95"/>
    </location>
</feature>
<evidence type="ECO:0000256" key="6">
    <source>
        <dbReference type="ARBA" id="ARBA00023136"/>
    </source>
</evidence>
<organism evidence="8 9">
    <name type="scientific">Noviherbaspirillum pedocola</name>
    <dbReference type="NCBI Taxonomy" id="2801341"/>
    <lineage>
        <taxon>Bacteria</taxon>
        <taxon>Pseudomonadati</taxon>
        <taxon>Pseudomonadota</taxon>
        <taxon>Betaproteobacteria</taxon>
        <taxon>Burkholderiales</taxon>
        <taxon>Oxalobacteraceae</taxon>
        <taxon>Noviherbaspirillum</taxon>
    </lineage>
</organism>
<evidence type="ECO:0000313" key="8">
    <source>
        <dbReference type="EMBL" id="MBK4734225.1"/>
    </source>
</evidence>
<dbReference type="Pfam" id="PF07681">
    <property type="entry name" value="DoxX"/>
    <property type="match status" value="1"/>
</dbReference>
<dbReference type="Proteomes" id="UP000622890">
    <property type="component" value="Unassembled WGS sequence"/>
</dbReference>
<dbReference type="InterPro" id="IPR032808">
    <property type="entry name" value="DoxX"/>
</dbReference>
<keyword evidence="3" id="KW-1003">Cell membrane</keyword>
<evidence type="ECO:0000256" key="1">
    <source>
        <dbReference type="ARBA" id="ARBA00004651"/>
    </source>
</evidence>
<comment type="similarity">
    <text evidence="2">Belongs to the DoxX family.</text>
</comment>
<feature type="transmembrane region" description="Helical" evidence="7">
    <location>
        <begin position="47"/>
        <end position="68"/>
    </location>
</feature>
<dbReference type="RefSeq" id="WP_200591372.1">
    <property type="nucleotide sequence ID" value="NZ_JAEPBG010000002.1"/>
</dbReference>
<accession>A0A934SRM5</accession>
<evidence type="ECO:0000256" key="4">
    <source>
        <dbReference type="ARBA" id="ARBA00022692"/>
    </source>
</evidence>
<dbReference type="InterPro" id="IPR051907">
    <property type="entry name" value="DoxX-like_oxidoreductase"/>
</dbReference>
<keyword evidence="6 7" id="KW-0472">Membrane</keyword>
<evidence type="ECO:0000256" key="7">
    <source>
        <dbReference type="SAM" id="Phobius"/>
    </source>
</evidence>